<dbReference type="InterPro" id="IPR050654">
    <property type="entry name" value="AChE-related_enzymes"/>
</dbReference>
<accession>A0A060S6Z8</accession>
<dbReference type="PANTHER" id="PTHR43918">
    <property type="entry name" value="ACETYLCHOLINESTERASE"/>
    <property type="match status" value="1"/>
</dbReference>
<dbReference type="EMBL" id="CCBP010000006">
    <property type="protein sequence ID" value="CDO68163.1"/>
    <property type="molecule type" value="Genomic_DNA"/>
</dbReference>
<protein>
    <recommendedName>
        <fullName evidence="4">Carboxylesterase type B domain-containing protein</fullName>
    </recommendedName>
</protein>
<name>A0A060S6Z8_PYCCI</name>
<evidence type="ECO:0000259" key="4">
    <source>
        <dbReference type="Pfam" id="PF00135"/>
    </source>
</evidence>
<dbReference type="HOGENOM" id="CLU_1670277_0_0_1"/>
<dbReference type="PANTHER" id="PTHR43918:SF4">
    <property type="entry name" value="CARBOXYLIC ESTER HYDROLASE"/>
    <property type="match status" value="1"/>
</dbReference>
<dbReference type="OMA" id="RFIALWG"/>
<evidence type="ECO:0000313" key="6">
    <source>
        <dbReference type="Proteomes" id="UP000029665"/>
    </source>
</evidence>
<dbReference type="InterPro" id="IPR002018">
    <property type="entry name" value="CarbesteraseB"/>
</dbReference>
<feature type="chain" id="PRO_5001586900" description="Carboxylesterase type B domain-containing protein" evidence="3">
    <location>
        <begin position="19"/>
        <end position="158"/>
    </location>
</feature>
<keyword evidence="3" id="KW-0732">Signal</keyword>
<dbReference type="STRING" id="5643.A0A060S6Z8"/>
<organism evidence="5 6">
    <name type="scientific">Pycnoporus cinnabarinus</name>
    <name type="common">Cinnabar-red polypore</name>
    <name type="synonym">Trametes cinnabarina</name>
    <dbReference type="NCBI Taxonomy" id="5643"/>
    <lineage>
        <taxon>Eukaryota</taxon>
        <taxon>Fungi</taxon>
        <taxon>Dikarya</taxon>
        <taxon>Basidiomycota</taxon>
        <taxon>Agaricomycotina</taxon>
        <taxon>Agaricomycetes</taxon>
        <taxon>Polyporales</taxon>
        <taxon>Polyporaceae</taxon>
        <taxon>Trametes</taxon>
    </lineage>
</organism>
<evidence type="ECO:0000256" key="2">
    <source>
        <dbReference type="ARBA" id="ARBA00022801"/>
    </source>
</evidence>
<evidence type="ECO:0000256" key="3">
    <source>
        <dbReference type="SAM" id="SignalP"/>
    </source>
</evidence>
<feature type="signal peptide" evidence="3">
    <location>
        <begin position="1"/>
        <end position="18"/>
    </location>
</feature>
<sequence>MLLRTILPLVALVWTVSARTATVKLDDATVIGTSDGVVTQFLGIPFAQPPVGNLRLRLPQPIRRYSGTINATTFGNQCIQQTLVTPTIPSNLPPQVAPFVEAMAVPPDVPQSEDCLNINVIAPAGAKPGDKLPITAGTGGFQIGSNAVYTSRFIALWG</sequence>
<dbReference type="Gene3D" id="3.40.50.1820">
    <property type="entry name" value="alpha/beta hydrolase"/>
    <property type="match status" value="1"/>
</dbReference>
<dbReference type="Proteomes" id="UP000029665">
    <property type="component" value="Unassembled WGS sequence"/>
</dbReference>
<reference evidence="5" key="1">
    <citation type="submission" date="2014-01" db="EMBL/GenBank/DDBJ databases">
        <title>The genome of the white-rot fungus Pycnoporus cinnabarinus: a basidiomycete model with a versatile arsenal for lignocellulosic biomass breakdown.</title>
        <authorList>
            <person name="Levasseur A."/>
            <person name="Lomascolo A."/>
            <person name="Ruiz-Duenas F.J."/>
            <person name="Uzan E."/>
            <person name="Piumi F."/>
            <person name="Kues U."/>
            <person name="Ram A.F.J."/>
            <person name="Murat C."/>
            <person name="Haon M."/>
            <person name="Benoit I."/>
            <person name="Arfi Y."/>
            <person name="Chevret D."/>
            <person name="Drula E."/>
            <person name="Kwon M.J."/>
            <person name="Gouret P."/>
            <person name="Lesage-Meessen L."/>
            <person name="Lombard V."/>
            <person name="Mariette J."/>
            <person name="Noirot C."/>
            <person name="Park J."/>
            <person name="Patyshakuliyeva A."/>
            <person name="Wieneger R.A.B."/>
            <person name="Wosten H.A.B."/>
            <person name="Martin F."/>
            <person name="Coutinho P.M."/>
            <person name="de Vries R."/>
            <person name="Martinez A.T."/>
            <person name="Klopp C."/>
            <person name="Pontarotti P."/>
            <person name="Henrissat B."/>
            <person name="Record E."/>
        </authorList>
    </citation>
    <scope>NUCLEOTIDE SEQUENCE [LARGE SCALE GENOMIC DNA]</scope>
    <source>
        <strain evidence="5">BRFM137</strain>
    </source>
</reference>
<dbReference type="GO" id="GO:0052689">
    <property type="term" value="F:carboxylic ester hydrolase activity"/>
    <property type="evidence" value="ECO:0007669"/>
    <property type="project" value="TreeGrafter"/>
</dbReference>
<comment type="caution">
    <text evidence="5">The sequence shown here is derived from an EMBL/GenBank/DDBJ whole genome shotgun (WGS) entry which is preliminary data.</text>
</comment>
<keyword evidence="2" id="KW-0378">Hydrolase</keyword>
<proteinExistence type="inferred from homology"/>
<dbReference type="SUPFAM" id="SSF53474">
    <property type="entry name" value="alpha/beta-Hydrolases"/>
    <property type="match status" value="1"/>
</dbReference>
<dbReference type="Pfam" id="PF00135">
    <property type="entry name" value="COesterase"/>
    <property type="match status" value="1"/>
</dbReference>
<dbReference type="AlphaFoldDB" id="A0A060S6Z8"/>
<gene>
    <name evidence="5" type="ORF">BN946_scf184938.g15</name>
</gene>
<feature type="domain" description="Carboxylesterase type B" evidence="4">
    <location>
        <begin position="23"/>
        <end position="155"/>
    </location>
</feature>
<evidence type="ECO:0000313" key="5">
    <source>
        <dbReference type="EMBL" id="CDO68163.1"/>
    </source>
</evidence>
<evidence type="ECO:0000256" key="1">
    <source>
        <dbReference type="ARBA" id="ARBA00005964"/>
    </source>
</evidence>
<comment type="similarity">
    <text evidence="1">Belongs to the type-B carboxylesterase/lipase family.</text>
</comment>
<keyword evidence="6" id="KW-1185">Reference proteome</keyword>
<dbReference type="InterPro" id="IPR029058">
    <property type="entry name" value="AB_hydrolase_fold"/>
</dbReference>
<dbReference type="OrthoDB" id="408631at2759"/>